<feature type="domain" description="Activator of Hsp90 ATPase homologue 1/2-like C-terminal" evidence="2">
    <location>
        <begin position="17"/>
        <end position="142"/>
    </location>
</feature>
<dbReference type="RefSeq" id="WP_274491988.1">
    <property type="nucleotide sequence ID" value="NZ_CP118166.1"/>
</dbReference>
<gene>
    <name evidence="3" type="ORF">PUV54_09495</name>
</gene>
<dbReference type="EMBL" id="CP118166">
    <property type="protein sequence ID" value="WDI30193.1"/>
    <property type="molecule type" value="Genomic_DNA"/>
</dbReference>
<name>A0AAF0CEX4_9PROT</name>
<accession>A0AAF0CEX4</accession>
<dbReference type="KEGG" id="hfl:PUV54_09495"/>
<dbReference type="CDD" id="cd07814">
    <property type="entry name" value="SRPBCC_CalC_Aha1-like"/>
    <property type="match status" value="1"/>
</dbReference>
<dbReference type="Pfam" id="PF08327">
    <property type="entry name" value="AHSA1"/>
    <property type="match status" value="1"/>
</dbReference>
<dbReference type="Gene3D" id="3.30.530.20">
    <property type="match status" value="1"/>
</dbReference>
<dbReference type="SUPFAM" id="SSF55961">
    <property type="entry name" value="Bet v1-like"/>
    <property type="match status" value="1"/>
</dbReference>
<dbReference type="InterPro" id="IPR023393">
    <property type="entry name" value="START-like_dom_sf"/>
</dbReference>
<evidence type="ECO:0000256" key="1">
    <source>
        <dbReference type="ARBA" id="ARBA00006817"/>
    </source>
</evidence>
<protein>
    <submittedName>
        <fullName evidence="3">SRPBCC domain-containing protein</fullName>
    </submittedName>
</protein>
<sequence length="156" mass="17865">MSAQLADNELLITRTFDAPASLVFSMWSDPEHFKNWMGPETFDCPVVEMDFRVGGAYRAMIRSDEHGENWFGGVYKEIERYSRLVFTFIWDSGGPSDGVETTVTILFRETGGKTEQIFHQAGILNADRRDSQFGGWSSAFEKEHAYLMQFVKVEKE</sequence>
<dbReference type="InterPro" id="IPR013538">
    <property type="entry name" value="ASHA1/2-like_C"/>
</dbReference>
<evidence type="ECO:0000259" key="2">
    <source>
        <dbReference type="Pfam" id="PF08327"/>
    </source>
</evidence>
<evidence type="ECO:0000313" key="3">
    <source>
        <dbReference type="EMBL" id="WDI30193.1"/>
    </source>
</evidence>
<proteinExistence type="inferred from homology"/>
<evidence type="ECO:0000313" key="4">
    <source>
        <dbReference type="Proteomes" id="UP001214043"/>
    </source>
</evidence>
<comment type="similarity">
    <text evidence="1">Belongs to the AHA1 family.</text>
</comment>
<dbReference type="Proteomes" id="UP001214043">
    <property type="component" value="Chromosome"/>
</dbReference>
<dbReference type="AlphaFoldDB" id="A0AAF0CEX4"/>
<keyword evidence="4" id="KW-1185">Reference proteome</keyword>
<organism evidence="3 4">
    <name type="scientific">Hyphococcus flavus</name>
    <dbReference type="NCBI Taxonomy" id="1866326"/>
    <lineage>
        <taxon>Bacteria</taxon>
        <taxon>Pseudomonadati</taxon>
        <taxon>Pseudomonadota</taxon>
        <taxon>Alphaproteobacteria</taxon>
        <taxon>Parvularculales</taxon>
        <taxon>Parvularculaceae</taxon>
        <taxon>Hyphococcus</taxon>
    </lineage>
</organism>
<reference evidence="3" key="1">
    <citation type="submission" date="2023-02" db="EMBL/GenBank/DDBJ databases">
        <title>Genome sequence of Hyphococcus flavus.</title>
        <authorList>
            <person name="Rong J.-C."/>
            <person name="Zhao Q."/>
            <person name="Yi M."/>
            <person name="Wu J.-Y."/>
        </authorList>
    </citation>
    <scope>NUCLEOTIDE SEQUENCE</scope>
    <source>
        <strain evidence="3">MCCC 1K03223</strain>
    </source>
</reference>